<dbReference type="AlphaFoldDB" id="A0A8J7ASA7"/>
<proteinExistence type="predicted"/>
<comment type="caution">
    <text evidence="1">The sequence shown here is derived from an EMBL/GenBank/DDBJ whole genome shotgun (WGS) entry which is preliminary data.</text>
</comment>
<gene>
    <name evidence="1" type="ORF">IQ249_05780</name>
</gene>
<accession>A0A8J7ASA7</accession>
<sequence>MITELLGECFANEAALNTLCRLKNTKAETARALVPHGFQHFVTDSDDKKLVKKAYEELLQMKEDPSEKVRDEVNDFLRIIANREKRAV</sequence>
<dbReference type="EMBL" id="JADEWZ010000006">
    <property type="protein sequence ID" value="MBE9115406.1"/>
    <property type="molecule type" value="Genomic_DNA"/>
</dbReference>
<evidence type="ECO:0000313" key="1">
    <source>
        <dbReference type="EMBL" id="MBE9115406.1"/>
    </source>
</evidence>
<reference evidence="1" key="1">
    <citation type="submission" date="2020-10" db="EMBL/GenBank/DDBJ databases">
        <authorList>
            <person name="Castelo-Branco R."/>
            <person name="Eusebio N."/>
            <person name="Adriana R."/>
            <person name="Vieira A."/>
            <person name="Brugerolle De Fraissinette N."/>
            <person name="Rezende De Castro R."/>
            <person name="Schneider M.P."/>
            <person name="Vasconcelos V."/>
            <person name="Leao P.N."/>
        </authorList>
    </citation>
    <scope>NUCLEOTIDE SEQUENCE</scope>
    <source>
        <strain evidence="1">LEGE 07157</strain>
    </source>
</reference>
<organism evidence="1 2">
    <name type="scientific">Lusitaniella coriacea LEGE 07157</name>
    <dbReference type="NCBI Taxonomy" id="945747"/>
    <lineage>
        <taxon>Bacteria</taxon>
        <taxon>Bacillati</taxon>
        <taxon>Cyanobacteriota</taxon>
        <taxon>Cyanophyceae</taxon>
        <taxon>Spirulinales</taxon>
        <taxon>Lusitaniellaceae</taxon>
        <taxon>Lusitaniella</taxon>
    </lineage>
</organism>
<evidence type="ECO:0000313" key="2">
    <source>
        <dbReference type="Proteomes" id="UP000654482"/>
    </source>
</evidence>
<name>A0A8J7ASA7_9CYAN</name>
<keyword evidence="2" id="KW-1185">Reference proteome</keyword>
<protein>
    <submittedName>
        <fullName evidence="1">Uncharacterized protein</fullName>
    </submittedName>
</protein>
<dbReference type="Proteomes" id="UP000654482">
    <property type="component" value="Unassembled WGS sequence"/>
</dbReference>
<dbReference type="RefSeq" id="WP_194028492.1">
    <property type="nucleotide sequence ID" value="NZ_JADEWZ010000006.1"/>
</dbReference>